<keyword evidence="4" id="KW-1185">Reference proteome</keyword>
<dbReference type="Gene3D" id="1.10.340.70">
    <property type="match status" value="1"/>
</dbReference>
<dbReference type="InterPro" id="IPR041588">
    <property type="entry name" value="Integrase_H2C2"/>
</dbReference>
<name>A0AAV7KHU3_9METZ</name>
<dbReference type="InterPro" id="IPR036397">
    <property type="entry name" value="RNaseH_sf"/>
</dbReference>
<proteinExistence type="predicted"/>
<feature type="region of interest" description="Disordered" evidence="1">
    <location>
        <begin position="304"/>
        <end position="342"/>
    </location>
</feature>
<evidence type="ECO:0000313" key="3">
    <source>
        <dbReference type="EMBL" id="KAI6660753.1"/>
    </source>
</evidence>
<dbReference type="Pfam" id="PF17921">
    <property type="entry name" value="Integrase_H2C2"/>
    <property type="match status" value="1"/>
</dbReference>
<reference evidence="3 4" key="1">
    <citation type="journal article" date="2023" name="BMC Biol.">
        <title>The compact genome of the sponge Oopsacas minuta (Hexactinellida) is lacking key metazoan core genes.</title>
        <authorList>
            <person name="Santini S."/>
            <person name="Schenkelaars Q."/>
            <person name="Jourda C."/>
            <person name="Duchesne M."/>
            <person name="Belahbib H."/>
            <person name="Rocher C."/>
            <person name="Selva M."/>
            <person name="Riesgo A."/>
            <person name="Vervoort M."/>
            <person name="Leys S.P."/>
            <person name="Kodjabachian L."/>
            <person name="Le Bivic A."/>
            <person name="Borchiellini C."/>
            <person name="Claverie J.M."/>
            <person name="Renard E."/>
        </authorList>
    </citation>
    <scope>NUCLEOTIDE SEQUENCE [LARGE SCALE GENOMIC DNA]</scope>
    <source>
        <strain evidence="3">SPO-2</strain>
    </source>
</reference>
<dbReference type="Gene3D" id="3.30.420.10">
    <property type="entry name" value="Ribonuclease H-like superfamily/Ribonuclease H"/>
    <property type="match status" value="1"/>
</dbReference>
<dbReference type="EMBL" id="JAKMXF010000025">
    <property type="protein sequence ID" value="KAI6660753.1"/>
    <property type="molecule type" value="Genomic_DNA"/>
</dbReference>
<dbReference type="SUPFAM" id="SSF53098">
    <property type="entry name" value="Ribonuclease H-like"/>
    <property type="match status" value="1"/>
</dbReference>
<dbReference type="PANTHER" id="PTHR37984">
    <property type="entry name" value="PROTEIN CBG26694"/>
    <property type="match status" value="1"/>
</dbReference>
<evidence type="ECO:0000256" key="1">
    <source>
        <dbReference type="SAM" id="MobiDB-lite"/>
    </source>
</evidence>
<dbReference type="InterPro" id="IPR012337">
    <property type="entry name" value="RNaseH-like_sf"/>
</dbReference>
<gene>
    <name evidence="3" type="ORF">LOD99_10260</name>
</gene>
<dbReference type="Proteomes" id="UP001165289">
    <property type="component" value="Unassembled WGS sequence"/>
</dbReference>
<sequence>MKSDRYRKKNFVRKCKGIYFQENKLMKIFRKKNGCVKYLEIPLVSEIDNIIGFYHNVTHPGINTTIDGIRNKYDWNGIYNDVGSYIRTCHDCQTSAALPPQPQRELQPIPPPEEPWCHCGIDLICNMSRTVLGFQHILVIVCYLSKFVIARPLKTKTSKEILDCLQEIYLSFGVPNILQHDQETEFSSKEFQEFHKINVNTRRTTAYHPQSNGLVESHNKMLKTNLSSTRKADRMNAIENIKAGQKVQKKTYDNKVKHNRSEFVEEDEVLVHNIKKAKRLPGTKDTKKYLGPYTIEEVKPSDLVARKDPDSKTTKLSIHLSRKYHSRMNENRQVRTKTGKSK</sequence>
<dbReference type="PANTHER" id="PTHR37984:SF5">
    <property type="entry name" value="PROTEIN NYNRIN-LIKE"/>
    <property type="match status" value="1"/>
</dbReference>
<feature type="domain" description="Integrase catalytic" evidence="2">
    <location>
        <begin position="111"/>
        <end position="273"/>
    </location>
</feature>
<organism evidence="3 4">
    <name type="scientific">Oopsacas minuta</name>
    <dbReference type="NCBI Taxonomy" id="111878"/>
    <lineage>
        <taxon>Eukaryota</taxon>
        <taxon>Metazoa</taxon>
        <taxon>Porifera</taxon>
        <taxon>Hexactinellida</taxon>
        <taxon>Hexasterophora</taxon>
        <taxon>Lyssacinosida</taxon>
        <taxon>Leucopsacidae</taxon>
        <taxon>Oopsacas</taxon>
    </lineage>
</organism>
<dbReference type="GO" id="GO:0015074">
    <property type="term" value="P:DNA integration"/>
    <property type="evidence" value="ECO:0007669"/>
    <property type="project" value="InterPro"/>
</dbReference>
<comment type="caution">
    <text evidence="3">The sequence shown here is derived from an EMBL/GenBank/DDBJ whole genome shotgun (WGS) entry which is preliminary data.</text>
</comment>
<accession>A0AAV7KHU3</accession>
<dbReference type="PROSITE" id="PS50994">
    <property type="entry name" value="INTEGRASE"/>
    <property type="match status" value="1"/>
</dbReference>
<protein>
    <recommendedName>
        <fullName evidence="2">Integrase catalytic domain-containing protein</fullName>
    </recommendedName>
</protein>
<dbReference type="InterPro" id="IPR001584">
    <property type="entry name" value="Integrase_cat-core"/>
</dbReference>
<dbReference type="Pfam" id="PF00665">
    <property type="entry name" value="rve"/>
    <property type="match status" value="1"/>
</dbReference>
<feature type="compositionally biased region" description="Basic and acidic residues" evidence="1">
    <location>
        <begin position="304"/>
        <end position="313"/>
    </location>
</feature>
<evidence type="ECO:0000259" key="2">
    <source>
        <dbReference type="PROSITE" id="PS50994"/>
    </source>
</evidence>
<dbReference type="AlphaFoldDB" id="A0AAV7KHU3"/>
<dbReference type="InterPro" id="IPR050951">
    <property type="entry name" value="Retrovirus_Pol_polyprotein"/>
</dbReference>
<evidence type="ECO:0000313" key="4">
    <source>
        <dbReference type="Proteomes" id="UP001165289"/>
    </source>
</evidence>
<dbReference type="GO" id="GO:0003676">
    <property type="term" value="F:nucleic acid binding"/>
    <property type="evidence" value="ECO:0007669"/>
    <property type="project" value="InterPro"/>
</dbReference>